<dbReference type="PANTHER" id="PTHR43280">
    <property type="entry name" value="ARAC-FAMILY TRANSCRIPTIONAL REGULATOR"/>
    <property type="match status" value="1"/>
</dbReference>
<dbReference type="InterPro" id="IPR011990">
    <property type="entry name" value="TPR-like_helical_dom_sf"/>
</dbReference>
<keyword evidence="4" id="KW-0812">Transmembrane</keyword>
<dbReference type="SMART" id="SM00342">
    <property type="entry name" value="HTH_ARAC"/>
    <property type="match status" value="1"/>
</dbReference>
<dbReference type="SUPFAM" id="SSF46689">
    <property type="entry name" value="Homeodomain-like"/>
    <property type="match status" value="1"/>
</dbReference>
<keyword evidence="7" id="KW-1185">Reference proteome</keyword>
<evidence type="ECO:0000256" key="4">
    <source>
        <dbReference type="SAM" id="Phobius"/>
    </source>
</evidence>
<dbReference type="PANTHER" id="PTHR43280:SF2">
    <property type="entry name" value="HTH-TYPE TRANSCRIPTIONAL REGULATOR EXSA"/>
    <property type="match status" value="1"/>
</dbReference>
<evidence type="ECO:0000313" key="7">
    <source>
        <dbReference type="Proteomes" id="UP001596550"/>
    </source>
</evidence>
<dbReference type="InterPro" id="IPR018060">
    <property type="entry name" value="HTH_AraC"/>
</dbReference>
<evidence type="ECO:0000259" key="5">
    <source>
        <dbReference type="PROSITE" id="PS01124"/>
    </source>
</evidence>
<gene>
    <name evidence="6" type="ORF">ACFQO9_04985</name>
</gene>
<dbReference type="SUPFAM" id="SSF81901">
    <property type="entry name" value="HCP-like"/>
    <property type="match status" value="1"/>
</dbReference>
<dbReference type="EMBL" id="JBHTCR010000002">
    <property type="protein sequence ID" value="MFC7346073.1"/>
    <property type="molecule type" value="Genomic_DNA"/>
</dbReference>
<feature type="domain" description="HTH araC/xylS-type" evidence="5">
    <location>
        <begin position="308"/>
        <end position="420"/>
    </location>
</feature>
<sequence length="423" mass="49018">MLRDLPNQSEYLFSVKSIHYKRLLVRSFLFFFLMFYVGHCKIDAQRLPCHQQNKIDQFINSATGLEQNGKLKEAQKILKETIRIAKTESCGKGLLMATENLIRLSSKIGDLDVSERYFTEALEMIEQDTTNYHSDAKMDLYRALQEFYHISKDYAKAIGYGERMLMIEKSSKRPYNRRQAYMILAKSYLSLGINEKSKSYLDLYSKINDSIISVEKQTVKKSIRQVTAETKKSSTYTVNKTILIGLGIVFVILLGFIIFRNQNSTISIKNNRPSKNDSIQDIVADSDKDSENTDDFNSFSKPALGISQEMIDVILRKLTKFEESGKYLRKDINLTWLSNHLNTNTRYISEVIKIHRNKNFNSYINGLRIQYITNKLMNDPVYREYKISYLSEECGYASTQVFVIAFKKETGVTPSHYIDQLKN</sequence>
<accession>A0ABW2LWK5</accession>
<protein>
    <submittedName>
        <fullName evidence="6">Helix-turn-helix domain-containing protein</fullName>
    </submittedName>
</protein>
<keyword evidence="2" id="KW-0238">DNA-binding</keyword>
<dbReference type="RefSeq" id="WP_378174684.1">
    <property type="nucleotide sequence ID" value="NZ_JBHTCR010000002.1"/>
</dbReference>
<keyword evidence="1" id="KW-0805">Transcription regulation</keyword>
<keyword evidence="3" id="KW-0804">Transcription</keyword>
<dbReference type="Gene3D" id="1.10.10.60">
    <property type="entry name" value="Homeodomain-like"/>
    <property type="match status" value="2"/>
</dbReference>
<feature type="transmembrane region" description="Helical" evidence="4">
    <location>
        <begin position="241"/>
        <end position="259"/>
    </location>
</feature>
<feature type="transmembrane region" description="Helical" evidence="4">
    <location>
        <begin position="20"/>
        <end position="38"/>
    </location>
</feature>
<proteinExistence type="predicted"/>
<evidence type="ECO:0000256" key="1">
    <source>
        <dbReference type="ARBA" id="ARBA00023015"/>
    </source>
</evidence>
<dbReference type="Pfam" id="PF12833">
    <property type="entry name" value="HTH_18"/>
    <property type="match status" value="1"/>
</dbReference>
<keyword evidence="4" id="KW-0472">Membrane</keyword>
<name>A0ABW2LWK5_9FLAO</name>
<dbReference type="Gene3D" id="1.25.40.10">
    <property type="entry name" value="Tetratricopeptide repeat domain"/>
    <property type="match status" value="1"/>
</dbReference>
<keyword evidence="4" id="KW-1133">Transmembrane helix</keyword>
<comment type="caution">
    <text evidence="6">The sequence shown here is derived from an EMBL/GenBank/DDBJ whole genome shotgun (WGS) entry which is preliminary data.</text>
</comment>
<dbReference type="PROSITE" id="PS01124">
    <property type="entry name" value="HTH_ARAC_FAMILY_2"/>
    <property type="match status" value="1"/>
</dbReference>
<dbReference type="InterPro" id="IPR009057">
    <property type="entry name" value="Homeodomain-like_sf"/>
</dbReference>
<reference evidence="7" key="1">
    <citation type="journal article" date="2019" name="Int. J. Syst. Evol. Microbiol.">
        <title>The Global Catalogue of Microorganisms (GCM) 10K type strain sequencing project: providing services to taxonomists for standard genome sequencing and annotation.</title>
        <authorList>
            <consortium name="The Broad Institute Genomics Platform"/>
            <consortium name="The Broad Institute Genome Sequencing Center for Infectious Disease"/>
            <person name="Wu L."/>
            <person name="Ma J."/>
        </authorList>
    </citation>
    <scope>NUCLEOTIDE SEQUENCE [LARGE SCALE GENOMIC DNA]</scope>
    <source>
        <strain evidence="7">CCUG 54781</strain>
    </source>
</reference>
<evidence type="ECO:0000256" key="2">
    <source>
        <dbReference type="ARBA" id="ARBA00023125"/>
    </source>
</evidence>
<evidence type="ECO:0000256" key="3">
    <source>
        <dbReference type="ARBA" id="ARBA00023163"/>
    </source>
</evidence>
<dbReference type="Proteomes" id="UP001596550">
    <property type="component" value="Unassembled WGS sequence"/>
</dbReference>
<organism evidence="6 7">
    <name type="scientific">Chryseobacterium zhengzhouense</name>
    <dbReference type="NCBI Taxonomy" id="1636086"/>
    <lineage>
        <taxon>Bacteria</taxon>
        <taxon>Pseudomonadati</taxon>
        <taxon>Bacteroidota</taxon>
        <taxon>Flavobacteriia</taxon>
        <taxon>Flavobacteriales</taxon>
        <taxon>Weeksellaceae</taxon>
        <taxon>Chryseobacterium group</taxon>
        <taxon>Chryseobacterium</taxon>
    </lineage>
</organism>
<evidence type="ECO:0000313" key="6">
    <source>
        <dbReference type="EMBL" id="MFC7346073.1"/>
    </source>
</evidence>